<dbReference type="AlphaFoldDB" id="A0A2I0I2A3"/>
<proteinExistence type="predicted"/>
<organism evidence="1 2">
    <name type="scientific">Punica granatum</name>
    <name type="common">Pomegranate</name>
    <dbReference type="NCBI Taxonomy" id="22663"/>
    <lineage>
        <taxon>Eukaryota</taxon>
        <taxon>Viridiplantae</taxon>
        <taxon>Streptophyta</taxon>
        <taxon>Embryophyta</taxon>
        <taxon>Tracheophyta</taxon>
        <taxon>Spermatophyta</taxon>
        <taxon>Magnoliopsida</taxon>
        <taxon>eudicotyledons</taxon>
        <taxon>Gunneridae</taxon>
        <taxon>Pentapetalae</taxon>
        <taxon>rosids</taxon>
        <taxon>malvids</taxon>
        <taxon>Myrtales</taxon>
        <taxon>Lythraceae</taxon>
        <taxon>Punica</taxon>
    </lineage>
</organism>
<evidence type="ECO:0000313" key="1">
    <source>
        <dbReference type="EMBL" id="PKI37953.1"/>
    </source>
</evidence>
<dbReference type="EMBL" id="PGOL01004253">
    <property type="protein sequence ID" value="PKI37953.1"/>
    <property type="molecule type" value="Genomic_DNA"/>
</dbReference>
<accession>A0A2I0I2A3</accession>
<reference evidence="1 2" key="1">
    <citation type="submission" date="2017-11" db="EMBL/GenBank/DDBJ databases">
        <title>De-novo sequencing of pomegranate (Punica granatum L.) genome.</title>
        <authorList>
            <person name="Akparov Z."/>
            <person name="Amiraslanov A."/>
            <person name="Hajiyeva S."/>
            <person name="Abbasov M."/>
            <person name="Kaur K."/>
            <person name="Hamwieh A."/>
            <person name="Solovyev V."/>
            <person name="Salamov A."/>
            <person name="Braich B."/>
            <person name="Kosarev P."/>
            <person name="Mahmoud A."/>
            <person name="Hajiyev E."/>
            <person name="Babayeva S."/>
            <person name="Izzatullayeva V."/>
            <person name="Mammadov A."/>
            <person name="Mammadov A."/>
            <person name="Sharifova S."/>
            <person name="Ojaghi J."/>
            <person name="Eynullazada K."/>
            <person name="Bayramov B."/>
            <person name="Abdulazimova A."/>
            <person name="Shahmuradov I."/>
        </authorList>
    </citation>
    <scope>NUCLEOTIDE SEQUENCE [LARGE SCALE GENOMIC DNA]</scope>
    <source>
        <strain evidence="2">cv. AG2017</strain>
        <tissue evidence="1">Leaf</tissue>
    </source>
</reference>
<keyword evidence="2" id="KW-1185">Reference proteome</keyword>
<sequence>MKKILFLILTLRIHILLTQMFSCSWTLIHQLTLRSIHQTRHKEINPVRASSSQPRSLIKPVPIHVPIYKTETADLNQYYRHPHMMMTGGVISWKKNSTGPYTR</sequence>
<dbReference type="Proteomes" id="UP000233551">
    <property type="component" value="Unassembled WGS sequence"/>
</dbReference>
<comment type="caution">
    <text evidence="1">The sequence shown here is derived from an EMBL/GenBank/DDBJ whole genome shotgun (WGS) entry which is preliminary data.</text>
</comment>
<gene>
    <name evidence="1" type="ORF">CRG98_041666</name>
</gene>
<protein>
    <submittedName>
        <fullName evidence="1">Uncharacterized protein</fullName>
    </submittedName>
</protein>
<name>A0A2I0I2A3_PUNGR</name>
<evidence type="ECO:0000313" key="2">
    <source>
        <dbReference type="Proteomes" id="UP000233551"/>
    </source>
</evidence>